<evidence type="ECO:0008006" key="4">
    <source>
        <dbReference type="Google" id="ProtNLM"/>
    </source>
</evidence>
<dbReference type="Gene3D" id="1.10.287.1060">
    <property type="entry name" value="ESAT-6-like"/>
    <property type="match status" value="1"/>
</dbReference>
<evidence type="ECO:0000256" key="1">
    <source>
        <dbReference type="SAM" id="MobiDB-lite"/>
    </source>
</evidence>
<dbReference type="EMBL" id="PIPF01000001">
    <property type="protein sequence ID" value="RWU85434.1"/>
    <property type="molecule type" value="Genomic_DNA"/>
</dbReference>
<proteinExistence type="predicted"/>
<evidence type="ECO:0000313" key="3">
    <source>
        <dbReference type="Proteomes" id="UP000288711"/>
    </source>
</evidence>
<accession>A0A444BAI1</accession>
<feature type="region of interest" description="Disordered" evidence="1">
    <location>
        <begin position="390"/>
        <end position="409"/>
    </location>
</feature>
<dbReference type="SUPFAM" id="SSF63829">
    <property type="entry name" value="Calcium-dependent phosphotriesterase"/>
    <property type="match status" value="1"/>
</dbReference>
<dbReference type="RefSeq" id="WP_128276699.1">
    <property type="nucleotide sequence ID" value="NZ_PIPF01000001.1"/>
</dbReference>
<protein>
    <recommendedName>
        <fullName evidence="4">WXG100 family type VII secretion target</fullName>
    </recommendedName>
</protein>
<dbReference type="InterPro" id="IPR036689">
    <property type="entry name" value="ESAT-6-like_sf"/>
</dbReference>
<keyword evidence="3" id="KW-1185">Reference proteome</keyword>
<sequence>MAVTHGNDPDRLDAIGDALRAEGDRVEEVLGSGTSGIAVLVGAWSGPDLEGFVGDWQGAQQQLALAAQLLRAVGQRAKEQAADQRSASGEGGTGSPFDLGAGRGLGAAAVGGNPGRPPSDSLDLPDDYEDGPEIPFRDKGQIPQGLGYNEADDELVYTFYDEDDDTDGEIVFVDRETGEVTSRVPLEGLDHYGGVTVNGEYTYVSGGGNTQVYRTEDLRNPETTTIPNPGAAWGGDPMTDVVHTAEPIDTVDTKAHSTVTVHDDKLYVTQFTKDHDDPGTMYAYEIGADGSPTGDPKTYQVPPQTQGVSFDEAGNAYYSSSYGRNNESTLTRVSAEDFARDGGWTQDNGRSQKIPNMAEGSVVVDGRLYQLYESGADKYDDNPGPDFIVDRVVGDTDPRDRLTVHDLRK</sequence>
<dbReference type="AlphaFoldDB" id="A0A444BAI1"/>
<gene>
    <name evidence="2" type="ORF">CWN80_00070</name>
</gene>
<evidence type="ECO:0000313" key="2">
    <source>
        <dbReference type="EMBL" id="RWU85434.1"/>
    </source>
</evidence>
<name>A0A444BAI1_9MICO</name>
<organism evidence="2 3">
    <name type="scientific">Janibacter hoylei PVAS-1</name>
    <dbReference type="NCBI Taxonomy" id="1210046"/>
    <lineage>
        <taxon>Bacteria</taxon>
        <taxon>Bacillati</taxon>
        <taxon>Actinomycetota</taxon>
        <taxon>Actinomycetes</taxon>
        <taxon>Micrococcales</taxon>
        <taxon>Intrasporangiaceae</taxon>
        <taxon>Janibacter</taxon>
    </lineage>
</organism>
<dbReference type="Proteomes" id="UP000288711">
    <property type="component" value="Unassembled WGS sequence"/>
</dbReference>
<reference evidence="2 3" key="1">
    <citation type="journal article" date="2009" name="Int. J. Syst. Evol. Microbiol.">
        <title>Janibacter hoylei sp. nov., Bacillus isronensis sp. nov. and Bacillus aryabhattai sp. nov., isolated from cryotubes used for collecting air from the upper atmosphere.</title>
        <authorList>
            <person name="Shivaji S."/>
            <person name="Chaturvedi P."/>
            <person name="Begum Z."/>
            <person name="Pindi P.K."/>
            <person name="Manorama R."/>
            <person name="Padmanaban D.A."/>
            <person name="Shouche Y.S."/>
            <person name="Pawar S."/>
            <person name="Vaishampayan P."/>
            <person name="Dutt C.B."/>
            <person name="Datta G.N."/>
            <person name="Manchanda R.K."/>
            <person name="Rao U.R."/>
            <person name="Bhargava P.M."/>
            <person name="Narlikar J.V."/>
        </authorList>
    </citation>
    <scope>NUCLEOTIDE SEQUENCE [LARGE SCALE GENOMIC DNA]</scope>
    <source>
        <strain evidence="2 3">PVAS-1</strain>
    </source>
</reference>
<feature type="compositionally biased region" description="Acidic residues" evidence="1">
    <location>
        <begin position="123"/>
        <end position="132"/>
    </location>
</feature>
<comment type="caution">
    <text evidence="2">The sequence shown here is derived from an EMBL/GenBank/DDBJ whole genome shotgun (WGS) entry which is preliminary data.</text>
</comment>
<dbReference type="SUPFAM" id="SSF140453">
    <property type="entry name" value="EsxAB dimer-like"/>
    <property type="match status" value="1"/>
</dbReference>
<feature type="region of interest" description="Disordered" evidence="1">
    <location>
        <begin position="80"/>
        <end position="147"/>
    </location>
</feature>